<keyword evidence="1" id="KW-0472">Membrane</keyword>
<feature type="transmembrane region" description="Helical" evidence="1">
    <location>
        <begin position="60"/>
        <end position="89"/>
    </location>
</feature>
<dbReference type="Proteomes" id="UP000176260">
    <property type="component" value="Unassembled WGS sequence"/>
</dbReference>
<proteinExistence type="predicted"/>
<feature type="domain" description="YdbS-like PH" evidence="2">
    <location>
        <begin position="92"/>
        <end position="165"/>
    </location>
</feature>
<evidence type="ECO:0000259" key="2">
    <source>
        <dbReference type="Pfam" id="PF03703"/>
    </source>
</evidence>
<evidence type="ECO:0000313" key="4">
    <source>
        <dbReference type="Proteomes" id="UP000176260"/>
    </source>
</evidence>
<evidence type="ECO:0000256" key="1">
    <source>
        <dbReference type="SAM" id="Phobius"/>
    </source>
</evidence>
<dbReference type="InterPro" id="IPR005182">
    <property type="entry name" value="YdbS-like_PH"/>
</dbReference>
<name>A0A1G1XU44_9BACT</name>
<keyword evidence="1" id="KW-0812">Transmembrane</keyword>
<gene>
    <name evidence="3" type="ORF">A2Y67_03790</name>
</gene>
<reference evidence="3 4" key="1">
    <citation type="journal article" date="2016" name="Nat. Commun.">
        <title>Thousands of microbial genomes shed light on interconnected biogeochemical processes in an aquifer system.</title>
        <authorList>
            <person name="Anantharaman K."/>
            <person name="Brown C.T."/>
            <person name="Hug L.A."/>
            <person name="Sharon I."/>
            <person name="Castelle C.J."/>
            <person name="Probst A.J."/>
            <person name="Thomas B.C."/>
            <person name="Singh A."/>
            <person name="Wilkins M.J."/>
            <person name="Karaoz U."/>
            <person name="Brodie E.L."/>
            <person name="Williams K.H."/>
            <person name="Hubbard S.S."/>
            <person name="Banfield J.F."/>
        </authorList>
    </citation>
    <scope>NUCLEOTIDE SEQUENCE [LARGE SCALE GENOMIC DNA]</scope>
</reference>
<feature type="transmembrane region" description="Helical" evidence="1">
    <location>
        <begin position="24"/>
        <end position="48"/>
    </location>
</feature>
<dbReference type="Pfam" id="PF03703">
    <property type="entry name" value="bPH_2"/>
    <property type="match status" value="1"/>
</dbReference>
<dbReference type="PANTHER" id="PTHR37938">
    <property type="entry name" value="BLL0215 PROTEIN"/>
    <property type="match status" value="1"/>
</dbReference>
<sequence>MYIERHIPNRQKGEKLILFLRRHIIALIGRWLFFACLALVPVGFYYFLLLNFPQILKSAVIYPAMILISSIYSLCMLLFFLNAFIDYYLDVWIVTDKRIIDIEQRGLFNREIAEHNLDKIQDVSGFQKGLLQTFLNYGDVNVQTAGEVQRFSFHQINKPFEVIRIINNLIEIKESALEHKILEKLQKQPE</sequence>
<dbReference type="EMBL" id="MHIA01000006">
    <property type="protein sequence ID" value="OGY42817.1"/>
    <property type="molecule type" value="Genomic_DNA"/>
</dbReference>
<evidence type="ECO:0000313" key="3">
    <source>
        <dbReference type="EMBL" id="OGY42817.1"/>
    </source>
</evidence>
<protein>
    <recommendedName>
        <fullName evidence="2">YdbS-like PH domain-containing protein</fullName>
    </recommendedName>
</protein>
<dbReference type="PANTHER" id="PTHR37938:SF1">
    <property type="entry name" value="BLL0215 PROTEIN"/>
    <property type="match status" value="1"/>
</dbReference>
<accession>A0A1G1XU44</accession>
<dbReference type="AlphaFoldDB" id="A0A1G1XU44"/>
<keyword evidence="1" id="KW-1133">Transmembrane helix</keyword>
<comment type="caution">
    <text evidence="3">The sequence shown here is derived from an EMBL/GenBank/DDBJ whole genome shotgun (WGS) entry which is preliminary data.</text>
</comment>
<organism evidence="3 4">
    <name type="scientific">Candidatus Buchananbacteria bacterium RBG_13_39_9</name>
    <dbReference type="NCBI Taxonomy" id="1797531"/>
    <lineage>
        <taxon>Bacteria</taxon>
        <taxon>Candidatus Buchananiibacteriota</taxon>
    </lineage>
</organism>